<dbReference type="KEGG" id="fap:GR316_08515"/>
<evidence type="ECO:0000256" key="2">
    <source>
        <dbReference type="PROSITE-ProRule" id="PRU00335"/>
    </source>
</evidence>
<dbReference type="SUPFAM" id="SSF48498">
    <property type="entry name" value="Tetracyclin repressor-like, C-terminal domain"/>
    <property type="match status" value="1"/>
</dbReference>
<dbReference type="EMBL" id="CP047289">
    <property type="protein sequence ID" value="QUS36305.1"/>
    <property type="molecule type" value="Genomic_DNA"/>
</dbReference>
<evidence type="ECO:0000259" key="4">
    <source>
        <dbReference type="PROSITE" id="PS50977"/>
    </source>
</evidence>
<dbReference type="Pfam" id="PF17938">
    <property type="entry name" value="TetR_C_29"/>
    <property type="match status" value="1"/>
</dbReference>
<organism evidence="5 6">
    <name type="scientific">Falsirhodobacter algicola</name>
    <dbReference type="NCBI Taxonomy" id="2692330"/>
    <lineage>
        <taxon>Bacteria</taxon>
        <taxon>Pseudomonadati</taxon>
        <taxon>Pseudomonadota</taxon>
        <taxon>Alphaproteobacteria</taxon>
        <taxon>Rhodobacterales</taxon>
        <taxon>Paracoccaceae</taxon>
        <taxon>Falsirhodobacter</taxon>
    </lineage>
</organism>
<dbReference type="InterPro" id="IPR036271">
    <property type="entry name" value="Tet_transcr_reg_TetR-rel_C_sf"/>
</dbReference>
<feature type="region of interest" description="Disordered" evidence="3">
    <location>
        <begin position="1"/>
        <end position="21"/>
    </location>
</feature>
<accession>A0A8J8MTC8</accession>
<dbReference type="InterPro" id="IPR041474">
    <property type="entry name" value="NicS_C"/>
</dbReference>
<keyword evidence="1 2" id="KW-0238">DNA-binding</keyword>
<dbReference type="AlphaFoldDB" id="A0A8J8MTC8"/>
<evidence type="ECO:0000256" key="1">
    <source>
        <dbReference type="ARBA" id="ARBA00023125"/>
    </source>
</evidence>
<evidence type="ECO:0000313" key="5">
    <source>
        <dbReference type="EMBL" id="QUS36305.1"/>
    </source>
</evidence>
<dbReference type="RefSeq" id="WP_211783526.1">
    <property type="nucleotide sequence ID" value="NZ_CP047289.1"/>
</dbReference>
<sequence length="220" mass="25031">MRDTDSEEGQKTPRKRDAAATRKRILDAAREDFAEHGFTGARVDRIANASGANVQMIYRYFGSKDELYLAVLADIYVRIRQHEQTFDLTAKAPLDGIRQLVEFTYDYMRDHPEFVALIRSENVSGGQFVRRLPIVSESTQSLIGALTNLLERGYESGDIKVKIDAKHLYVTILSLCIVHQSQRSTLSVMLEEDLGAPEWLDVQRRIAVDVVHRYLSADRT</sequence>
<evidence type="ECO:0000256" key="3">
    <source>
        <dbReference type="SAM" id="MobiDB-lite"/>
    </source>
</evidence>
<dbReference type="SUPFAM" id="SSF46689">
    <property type="entry name" value="Homeodomain-like"/>
    <property type="match status" value="1"/>
</dbReference>
<dbReference type="PANTHER" id="PTHR30328">
    <property type="entry name" value="TRANSCRIPTIONAL REPRESSOR"/>
    <property type="match status" value="1"/>
</dbReference>
<dbReference type="Gene3D" id="1.10.357.10">
    <property type="entry name" value="Tetracycline Repressor, domain 2"/>
    <property type="match status" value="1"/>
</dbReference>
<name>A0A8J8MTC8_9RHOB</name>
<dbReference type="PROSITE" id="PS50977">
    <property type="entry name" value="HTH_TETR_2"/>
    <property type="match status" value="1"/>
</dbReference>
<feature type="domain" description="HTH tetR-type" evidence="4">
    <location>
        <begin position="19"/>
        <end position="79"/>
    </location>
</feature>
<keyword evidence="6" id="KW-1185">Reference proteome</keyword>
<dbReference type="InterPro" id="IPR009057">
    <property type="entry name" value="Homeodomain-like_sf"/>
</dbReference>
<dbReference type="PANTHER" id="PTHR30328:SF54">
    <property type="entry name" value="HTH-TYPE TRANSCRIPTIONAL REPRESSOR SCO4008"/>
    <property type="match status" value="1"/>
</dbReference>
<dbReference type="Proteomes" id="UP000679284">
    <property type="component" value="Chromosome"/>
</dbReference>
<protein>
    <submittedName>
        <fullName evidence="5">TetR family transcriptional regulator</fullName>
    </submittedName>
</protein>
<dbReference type="InterPro" id="IPR050109">
    <property type="entry name" value="HTH-type_TetR-like_transc_reg"/>
</dbReference>
<reference evidence="5" key="1">
    <citation type="submission" date="2020-01" db="EMBL/GenBank/DDBJ databases">
        <authorList>
            <person name="Yang Y."/>
            <person name="Kwon Y.M."/>
        </authorList>
    </citation>
    <scope>NUCLEOTIDE SEQUENCE</scope>
    <source>
        <strain evidence="5">PG104</strain>
    </source>
</reference>
<dbReference type="PRINTS" id="PR00455">
    <property type="entry name" value="HTHTETR"/>
</dbReference>
<evidence type="ECO:0000313" key="6">
    <source>
        <dbReference type="Proteomes" id="UP000679284"/>
    </source>
</evidence>
<dbReference type="GO" id="GO:0003677">
    <property type="term" value="F:DNA binding"/>
    <property type="evidence" value="ECO:0007669"/>
    <property type="project" value="UniProtKB-UniRule"/>
</dbReference>
<dbReference type="InterPro" id="IPR001647">
    <property type="entry name" value="HTH_TetR"/>
</dbReference>
<feature type="DNA-binding region" description="H-T-H motif" evidence="2">
    <location>
        <begin position="42"/>
        <end position="61"/>
    </location>
</feature>
<dbReference type="Pfam" id="PF00440">
    <property type="entry name" value="TetR_N"/>
    <property type="match status" value="1"/>
</dbReference>
<gene>
    <name evidence="5" type="ORF">GR316_08515</name>
</gene>
<proteinExistence type="predicted"/>